<evidence type="ECO:0000313" key="12">
    <source>
        <dbReference type="Proteomes" id="UP000809243"/>
    </source>
</evidence>
<dbReference type="InterPro" id="IPR004161">
    <property type="entry name" value="EFTu-like_2"/>
</dbReference>
<dbReference type="FunFam" id="2.40.30.10:FF:000013">
    <property type="entry name" value="eukaryotic translation initiation factor 5B"/>
    <property type="match status" value="1"/>
</dbReference>
<organism evidence="11 12">
    <name type="scientific">Candidatus Iainarchaeum sp</name>
    <dbReference type="NCBI Taxonomy" id="3101447"/>
    <lineage>
        <taxon>Archaea</taxon>
        <taxon>Candidatus Iainarchaeota</taxon>
        <taxon>Candidatus Iainarchaeia</taxon>
        <taxon>Candidatus Iainarchaeales</taxon>
        <taxon>Candidatus Iainarchaeaceae</taxon>
        <taxon>Candidatus Iainarchaeum</taxon>
    </lineage>
</organism>
<dbReference type="InterPro" id="IPR023115">
    <property type="entry name" value="TIF_IF2_dom3"/>
</dbReference>
<dbReference type="NCBIfam" id="TIGR00231">
    <property type="entry name" value="small_GTP"/>
    <property type="match status" value="1"/>
</dbReference>
<dbReference type="InterPro" id="IPR015760">
    <property type="entry name" value="TIF_IF2"/>
</dbReference>
<dbReference type="InterPro" id="IPR029459">
    <property type="entry name" value="EFTU-type"/>
</dbReference>
<dbReference type="FunFam" id="3.40.50.10050:FF:000001">
    <property type="entry name" value="Translation initiation factor IF-2"/>
    <property type="match status" value="1"/>
</dbReference>
<dbReference type="NCBIfam" id="NF003078">
    <property type="entry name" value="PRK04004.1"/>
    <property type="match status" value="1"/>
</dbReference>
<evidence type="ECO:0000256" key="3">
    <source>
        <dbReference type="ARBA" id="ARBA00022540"/>
    </source>
</evidence>
<evidence type="ECO:0000256" key="6">
    <source>
        <dbReference type="ARBA" id="ARBA00023134"/>
    </source>
</evidence>
<dbReference type="Gene3D" id="3.40.50.300">
    <property type="entry name" value="P-loop containing nucleotide triphosphate hydrolases"/>
    <property type="match status" value="1"/>
</dbReference>
<dbReference type="GO" id="GO:0003924">
    <property type="term" value="F:GTPase activity"/>
    <property type="evidence" value="ECO:0007669"/>
    <property type="project" value="UniProtKB-UniRule"/>
</dbReference>
<dbReference type="InterPro" id="IPR036925">
    <property type="entry name" value="TIF_IF2_dom3_sf"/>
</dbReference>
<evidence type="ECO:0000313" key="11">
    <source>
        <dbReference type="EMBL" id="MBN2067667.1"/>
    </source>
</evidence>
<dbReference type="CDD" id="cd03703">
    <property type="entry name" value="aeIF5B_II"/>
    <property type="match status" value="1"/>
</dbReference>
<feature type="binding site" evidence="8">
    <location>
        <begin position="12"/>
        <end position="19"/>
    </location>
    <ligand>
        <name>GTP</name>
        <dbReference type="ChEBI" id="CHEBI:37565"/>
    </ligand>
</feature>
<reference evidence="11" key="1">
    <citation type="submission" date="2021-01" db="EMBL/GenBank/DDBJ databases">
        <title>Active Sulfur Cycling in an Early Earth Analoge.</title>
        <authorList>
            <person name="Hahn C.R."/>
            <person name="Youssef N.H."/>
            <person name="Elshahed M."/>
        </authorList>
    </citation>
    <scope>NUCLEOTIDE SEQUENCE</scope>
    <source>
        <strain evidence="11">Zod_Metabat.1151</strain>
    </source>
</reference>
<keyword evidence="3 8" id="KW-0396">Initiation factor</keyword>
<dbReference type="CDD" id="cd01887">
    <property type="entry name" value="IF2_eIF5B"/>
    <property type="match status" value="1"/>
</dbReference>
<evidence type="ECO:0000256" key="5">
    <source>
        <dbReference type="ARBA" id="ARBA00022917"/>
    </source>
</evidence>
<comment type="function">
    <text evidence="7 8 9">Function in general translation initiation by promoting the binding of the formylmethionine-tRNA to ribosomes. Seems to function along with eIF-2.</text>
</comment>
<protein>
    <recommendedName>
        <fullName evidence="2 8">Probable translation initiation factor IF-2</fullName>
    </recommendedName>
</protein>
<dbReference type="HAMAP" id="MF_00100_A">
    <property type="entry name" value="IF_2_A"/>
    <property type="match status" value="1"/>
</dbReference>
<dbReference type="EMBL" id="JAFGDB010000073">
    <property type="protein sequence ID" value="MBN2067667.1"/>
    <property type="molecule type" value="Genomic_DNA"/>
</dbReference>
<accession>A0A939C939</accession>
<dbReference type="InterPro" id="IPR005225">
    <property type="entry name" value="Small_GTP-bd"/>
</dbReference>
<keyword evidence="4 8" id="KW-0547">Nucleotide-binding</keyword>
<sequence>MKTRQPIVTVLGHVDHGKTKLLDKIRGTTVAEKEAGAITQHIGATAMPIDLIKKIAGKLMKQYGFEVSLPGLLFIDTPGHAAFTSLRERGGSIADLAVLVVDITQGFQPQTVEAVNILKEFKTPFIVAANKIDLMHEWSSSGGEFSENLKQQSQKGLAAMDEKIYVLVGKLHQHGFQSERFDRCSDFKKQVPIVPISAKTGEGLPEILMLLTGLSQRFLGERLKIDENEPAKGTVLEVKDEKGLGKTIDVILYSGVLKANDKIVLGGKEKPVETKVRALLMPKPLQEIRMPGSDKFLNVKEVHAAAGVKIAGPNLENALAGSPILVEKTGGELKAIEKEVASIKRQTQAIGPIIKADTLGSLEAMSVLLEKEANLQPKRADVGEVTRKDVMEAVAVKEKDDLKAVVFAFNVKSEESALKEAEMHGIKVLSGNVIYRLIEDYTAWVKEKGDEMKSEKIAALTLPVKVRFMHGFSFRHSKPAIVGVKVLEGKLRPGIRIMNEKGKVIGRVEAAQAQGAAIKQASKGQEIAISVDKGIIGRNLKENRVYYSFIPDRQFPELEELGNYFNIEEKELIEEIKQLEEKAGKEKEAEE</sequence>
<keyword evidence="5 8" id="KW-0648">Protein biosynthesis</keyword>
<dbReference type="InterPro" id="IPR000795">
    <property type="entry name" value="T_Tr_GTP-bd_dom"/>
</dbReference>
<dbReference type="PANTHER" id="PTHR43381:SF4">
    <property type="entry name" value="EUKARYOTIC TRANSLATION INITIATION FACTOR 5B"/>
    <property type="match status" value="1"/>
</dbReference>
<evidence type="ECO:0000256" key="2">
    <source>
        <dbReference type="ARBA" id="ARBA00020166"/>
    </source>
</evidence>
<dbReference type="Pfam" id="PF14578">
    <property type="entry name" value="GTP_EFTU_D4"/>
    <property type="match status" value="1"/>
</dbReference>
<dbReference type="NCBIfam" id="TIGR00491">
    <property type="entry name" value="aIF-2"/>
    <property type="match status" value="1"/>
</dbReference>
<dbReference type="InterPro" id="IPR004544">
    <property type="entry name" value="TF_aIF-2_arc"/>
</dbReference>
<dbReference type="Pfam" id="PF00009">
    <property type="entry name" value="GTP_EFTU"/>
    <property type="match status" value="1"/>
</dbReference>
<dbReference type="GO" id="GO:0005737">
    <property type="term" value="C:cytoplasm"/>
    <property type="evidence" value="ECO:0007669"/>
    <property type="project" value="TreeGrafter"/>
</dbReference>
<evidence type="ECO:0000256" key="8">
    <source>
        <dbReference type="HAMAP-Rule" id="MF_00100"/>
    </source>
</evidence>
<dbReference type="PRINTS" id="PR00315">
    <property type="entry name" value="ELONGATNFCT"/>
</dbReference>
<dbReference type="SUPFAM" id="SSF50447">
    <property type="entry name" value="Translation proteins"/>
    <property type="match status" value="1"/>
</dbReference>
<gene>
    <name evidence="8 11" type="primary">infB</name>
    <name evidence="11" type="ORF">JW744_04325</name>
</gene>
<dbReference type="PROSITE" id="PS51722">
    <property type="entry name" value="G_TR_2"/>
    <property type="match status" value="1"/>
</dbReference>
<feature type="binding site" evidence="8">
    <location>
        <begin position="130"/>
        <end position="133"/>
    </location>
    <ligand>
        <name>GTP</name>
        <dbReference type="ChEBI" id="CHEBI:37565"/>
    </ligand>
</feature>
<evidence type="ECO:0000256" key="9">
    <source>
        <dbReference type="RuleBase" id="RU000644"/>
    </source>
</evidence>
<evidence type="ECO:0000256" key="4">
    <source>
        <dbReference type="ARBA" id="ARBA00022741"/>
    </source>
</evidence>
<dbReference type="Gene3D" id="2.40.30.10">
    <property type="entry name" value="Translation factors"/>
    <property type="match status" value="2"/>
</dbReference>
<feature type="domain" description="Tr-type G" evidence="10">
    <location>
        <begin position="3"/>
        <end position="224"/>
    </location>
</feature>
<dbReference type="SUPFAM" id="SSF52156">
    <property type="entry name" value="Initiation factor IF2/eIF5b, domain 3"/>
    <property type="match status" value="1"/>
</dbReference>
<dbReference type="InterPro" id="IPR009000">
    <property type="entry name" value="Transl_B-barrel_sf"/>
</dbReference>
<evidence type="ECO:0000256" key="7">
    <source>
        <dbReference type="ARBA" id="ARBA00024852"/>
    </source>
</evidence>
<dbReference type="AlphaFoldDB" id="A0A939C939"/>
<dbReference type="PANTHER" id="PTHR43381">
    <property type="entry name" value="TRANSLATION INITIATION FACTOR IF-2-RELATED"/>
    <property type="match status" value="1"/>
</dbReference>
<name>A0A939C939_9ARCH</name>
<keyword evidence="6 8" id="KW-0342">GTP-binding</keyword>
<dbReference type="InterPro" id="IPR027417">
    <property type="entry name" value="P-loop_NTPase"/>
</dbReference>
<dbReference type="Pfam" id="PF03144">
    <property type="entry name" value="GTP_EFTU_D2"/>
    <property type="match status" value="1"/>
</dbReference>
<evidence type="ECO:0000259" key="10">
    <source>
        <dbReference type="PROSITE" id="PS51722"/>
    </source>
</evidence>
<dbReference type="SUPFAM" id="SSF52540">
    <property type="entry name" value="P-loop containing nucleoside triphosphate hydrolases"/>
    <property type="match status" value="1"/>
</dbReference>
<comment type="similarity">
    <text evidence="1 8 9">Belongs to the TRAFAC class translation factor GTPase superfamily. Classic translation factor GTPase family. IF-2 subfamily.</text>
</comment>
<dbReference type="FunFam" id="3.40.50.300:FF:000112">
    <property type="entry name" value="Eukaryotic translation initiation factor 5B"/>
    <property type="match status" value="1"/>
</dbReference>
<evidence type="ECO:0000256" key="1">
    <source>
        <dbReference type="ARBA" id="ARBA00007733"/>
    </source>
</evidence>
<proteinExistence type="inferred from homology"/>
<comment type="caution">
    <text evidence="11">The sequence shown here is derived from an EMBL/GenBank/DDBJ whole genome shotgun (WGS) entry which is preliminary data.</text>
</comment>
<feature type="binding site" evidence="8">
    <location>
        <begin position="76"/>
        <end position="80"/>
    </location>
    <ligand>
        <name>GTP</name>
        <dbReference type="ChEBI" id="CHEBI:37565"/>
    </ligand>
</feature>
<dbReference type="Pfam" id="PF11987">
    <property type="entry name" value="IF-2"/>
    <property type="match status" value="1"/>
</dbReference>
<dbReference type="Proteomes" id="UP000809243">
    <property type="component" value="Unassembled WGS sequence"/>
</dbReference>
<dbReference type="GO" id="GO:0003743">
    <property type="term" value="F:translation initiation factor activity"/>
    <property type="evidence" value="ECO:0007669"/>
    <property type="project" value="UniProtKB-UniRule"/>
</dbReference>
<dbReference type="Gene3D" id="3.40.50.10050">
    <property type="entry name" value="Translation initiation factor IF- 2, domain 3"/>
    <property type="match status" value="1"/>
</dbReference>
<dbReference type="GO" id="GO:0005525">
    <property type="term" value="F:GTP binding"/>
    <property type="evidence" value="ECO:0007669"/>
    <property type="project" value="UniProtKB-KW"/>
</dbReference>